<evidence type="ECO:0000256" key="1">
    <source>
        <dbReference type="SAM" id="MobiDB-lite"/>
    </source>
</evidence>
<dbReference type="Pfam" id="PF20410">
    <property type="entry name" value="X-Tfes_XVIPCD"/>
    <property type="match status" value="1"/>
</dbReference>
<evidence type="ECO:0000313" key="5">
    <source>
        <dbReference type="Proteomes" id="UP000576603"/>
    </source>
</evidence>
<organism evidence="4 5">
    <name type="scientific">Xanthomonas euvesicatoria</name>
    <dbReference type="NCBI Taxonomy" id="456327"/>
    <lineage>
        <taxon>Bacteria</taxon>
        <taxon>Pseudomonadati</taxon>
        <taxon>Pseudomonadota</taxon>
        <taxon>Gammaproteobacteria</taxon>
        <taxon>Lysobacterales</taxon>
        <taxon>Lysobacteraceae</taxon>
        <taxon>Xanthomonas</taxon>
    </lineage>
</organism>
<feature type="domain" description="Peptidoglycan binding-like" evidence="2">
    <location>
        <begin position="219"/>
        <end position="280"/>
    </location>
</feature>
<reference evidence="4 5" key="1">
    <citation type="submission" date="2020-08" db="EMBL/GenBank/DDBJ databases">
        <title>Studying the diversity of plant-associated saprophytic bacteria and their role in host health and plant-pathogen interactions.</title>
        <authorList>
            <person name="Potnis N."/>
        </authorList>
    </citation>
    <scope>NUCLEOTIDE SEQUENCE [LARGE SCALE GENOMIC DNA]</scope>
    <source>
        <strain evidence="4 5">CFBP 7922</strain>
    </source>
</reference>
<evidence type="ECO:0000259" key="3">
    <source>
        <dbReference type="Pfam" id="PF20410"/>
    </source>
</evidence>
<dbReference type="SUPFAM" id="SSF47090">
    <property type="entry name" value="PGBD-like"/>
    <property type="match status" value="1"/>
</dbReference>
<dbReference type="EMBL" id="JACHNL010000001">
    <property type="protein sequence ID" value="MBB4722278.1"/>
    <property type="molecule type" value="Genomic_DNA"/>
</dbReference>
<feature type="region of interest" description="Disordered" evidence="1">
    <location>
        <begin position="190"/>
        <end position="228"/>
    </location>
</feature>
<accession>A0AAW3TZE0</accession>
<feature type="compositionally biased region" description="Polar residues" evidence="1">
    <location>
        <begin position="393"/>
        <end position="406"/>
    </location>
</feature>
<dbReference type="InterPro" id="IPR046519">
    <property type="entry name" value="X-Tfes_XVIPCD"/>
</dbReference>
<evidence type="ECO:0000313" key="4">
    <source>
        <dbReference type="EMBL" id="MBB4722278.1"/>
    </source>
</evidence>
<dbReference type="Gene3D" id="1.10.101.10">
    <property type="entry name" value="PGBD-like superfamily/PGBD"/>
    <property type="match status" value="1"/>
</dbReference>
<dbReference type="InterPro" id="IPR002477">
    <property type="entry name" value="Peptidoglycan-bd-like"/>
</dbReference>
<comment type="caution">
    <text evidence="4">The sequence shown here is derived from an EMBL/GenBank/DDBJ whole genome shotgun (WGS) entry which is preliminary data.</text>
</comment>
<feature type="compositionally biased region" description="Low complexity" evidence="1">
    <location>
        <begin position="413"/>
        <end position="423"/>
    </location>
</feature>
<dbReference type="RefSeq" id="WP_184420026.1">
    <property type="nucleotide sequence ID" value="NZ_JACHNK010000001.1"/>
</dbReference>
<feature type="compositionally biased region" description="Polar residues" evidence="1">
    <location>
        <begin position="198"/>
        <end position="209"/>
    </location>
</feature>
<feature type="region of interest" description="Disordered" evidence="1">
    <location>
        <begin position="392"/>
        <end position="430"/>
    </location>
</feature>
<protein>
    <submittedName>
        <fullName evidence="4">Peptidoglycan hydrolase-like protein with peptidoglycan-binding domain/predicted chitinase</fullName>
    </submittedName>
</protein>
<feature type="compositionally biased region" description="Basic and acidic residues" evidence="1">
    <location>
        <begin position="210"/>
        <end position="224"/>
    </location>
</feature>
<dbReference type="InterPro" id="IPR023346">
    <property type="entry name" value="Lysozyme-like_dom_sf"/>
</dbReference>
<dbReference type="Pfam" id="PF01471">
    <property type="entry name" value="PG_binding_1"/>
    <property type="match status" value="1"/>
</dbReference>
<dbReference type="Proteomes" id="UP000576603">
    <property type="component" value="Unassembled WGS sequence"/>
</dbReference>
<feature type="domain" description="X-Tfes XVIPCD" evidence="3">
    <location>
        <begin position="311"/>
        <end position="408"/>
    </location>
</feature>
<dbReference type="AlphaFoldDB" id="A0AAW3TZE0"/>
<dbReference type="GO" id="GO:0016787">
    <property type="term" value="F:hydrolase activity"/>
    <property type="evidence" value="ECO:0007669"/>
    <property type="project" value="UniProtKB-KW"/>
</dbReference>
<gene>
    <name evidence="4" type="ORF">FHY32_000576</name>
</gene>
<keyword evidence="4" id="KW-0378">Hydrolase</keyword>
<dbReference type="SUPFAM" id="SSF53955">
    <property type="entry name" value="Lysozyme-like"/>
    <property type="match status" value="1"/>
</dbReference>
<evidence type="ECO:0000259" key="2">
    <source>
        <dbReference type="Pfam" id="PF01471"/>
    </source>
</evidence>
<dbReference type="InterPro" id="IPR036365">
    <property type="entry name" value="PGBD-like_sf"/>
</dbReference>
<sequence length="430" mass="47146">MSDGRGRSTEGFGVDRESSVRLIVKTALENGVTDPKQISYMLATAQHETRNFQAPEEDFGRSQARKLGYSGGEEFYGRGYVHLTHDYNYAKFDKLLGLNGEMVRNPDMAKQPEIAAKVLVVGMRDGLFTGKPLDRYIDNDIHDVYNARRVVNGVTPSKPWSVKAAKECEEYAGNWERRVPDLIESVKRDGVNLKHSVTPGSTSHQPSNSHDGKLEQGERGESVKHLQSQLAQLGATGRDGRSLHADGDFGGNTKYAVEQFQREHGLHVDGVLGRQTQAALGQALSQHTAKQTEQTVAPAAAAQSASPLLSDPRHPDNAMYNGALGKLEALGERGGFSNRKELEQAAGQIVFEAKVSGLQRIDHVVPNKSGDGFFAVQGEMTDPAMQRIFVDRSQAQNQPLENSSRQAAEESQRQTTQVQTQETASRSMSM</sequence>
<dbReference type="InterPro" id="IPR036366">
    <property type="entry name" value="PGBDSf"/>
</dbReference>
<proteinExistence type="predicted"/>
<name>A0AAW3TZE0_XANEU</name>
<dbReference type="Gene3D" id="1.10.530.10">
    <property type="match status" value="1"/>
</dbReference>